<dbReference type="NCBIfam" id="TIGR00765">
    <property type="entry name" value="yihY_not_rbn"/>
    <property type="match status" value="1"/>
</dbReference>
<gene>
    <name evidence="7" type="ORF">KQI86_12430</name>
</gene>
<keyword evidence="8" id="KW-1185">Reference proteome</keyword>
<comment type="subcellular location">
    <subcellularLocation>
        <location evidence="1">Cell membrane</location>
        <topology evidence="1">Multi-pass membrane protein</topology>
    </subcellularLocation>
</comment>
<keyword evidence="3 6" id="KW-0812">Transmembrane</keyword>
<evidence type="ECO:0000256" key="5">
    <source>
        <dbReference type="ARBA" id="ARBA00023136"/>
    </source>
</evidence>
<keyword evidence="2" id="KW-1003">Cell membrane</keyword>
<protein>
    <submittedName>
        <fullName evidence="7">YihY/virulence factor BrkB family protein</fullName>
    </submittedName>
</protein>
<evidence type="ECO:0000313" key="8">
    <source>
        <dbReference type="Proteomes" id="UP000726170"/>
    </source>
</evidence>
<feature type="transmembrane region" description="Helical" evidence="6">
    <location>
        <begin position="34"/>
        <end position="54"/>
    </location>
</feature>
<evidence type="ECO:0000256" key="3">
    <source>
        <dbReference type="ARBA" id="ARBA00022692"/>
    </source>
</evidence>
<proteinExistence type="predicted"/>
<reference evidence="7 8" key="1">
    <citation type="submission" date="2021-06" db="EMBL/GenBank/DDBJ databases">
        <authorList>
            <person name="Sun Q."/>
            <person name="Li D."/>
        </authorList>
    </citation>
    <scope>NUCLEOTIDE SEQUENCE [LARGE SCALE GENOMIC DNA]</scope>
    <source>
        <strain evidence="7 8">MSJ-11</strain>
    </source>
</reference>
<dbReference type="InterPro" id="IPR017039">
    <property type="entry name" value="Virul_fac_BrkB"/>
</dbReference>
<dbReference type="PANTHER" id="PTHR30213:SF0">
    <property type="entry name" value="UPF0761 MEMBRANE PROTEIN YIHY"/>
    <property type="match status" value="1"/>
</dbReference>
<feature type="transmembrane region" description="Helical" evidence="6">
    <location>
        <begin position="207"/>
        <end position="229"/>
    </location>
</feature>
<evidence type="ECO:0000256" key="1">
    <source>
        <dbReference type="ARBA" id="ARBA00004651"/>
    </source>
</evidence>
<dbReference type="Pfam" id="PF03631">
    <property type="entry name" value="Virul_fac_BrkB"/>
    <property type="match status" value="1"/>
</dbReference>
<feature type="transmembrane region" description="Helical" evidence="6">
    <location>
        <begin position="241"/>
        <end position="271"/>
    </location>
</feature>
<comment type="caution">
    <text evidence="7">The sequence shown here is derived from an EMBL/GenBank/DDBJ whole genome shotgun (WGS) entry which is preliminary data.</text>
</comment>
<feature type="transmembrane region" description="Helical" evidence="6">
    <location>
        <begin position="130"/>
        <end position="156"/>
    </location>
</feature>
<dbReference type="PANTHER" id="PTHR30213">
    <property type="entry name" value="INNER MEMBRANE PROTEIN YHJD"/>
    <property type="match status" value="1"/>
</dbReference>
<keyword evidence="5 6" id="KW-0472">Membrane</keyword>
<evidence type="ECO:0000256" key="2">
    <source>
        <dbReference type="ARBA" id="ARBA00022475"/>
    </source>
</evidence>
<dbReference type="RefSeq" id="WP_216439711.1">
    <property type="nucleotide sequence ID" value="NZ_JAHLQF010000003.1"/>
</dbReference>
<dbReference type="EMBL" id="JAHLQF010000003">
    <property type="protein sequence ID" value="MBU5485142.1"/>
    <property type="molecule type" value="Genomic_DNA"/>
</dbReference>
<dbReference type="PIRSF" id="PIRSF035875">
    <property type="entry name" value="RNase_BN"/>
    <property type="match status" value="1"/>
</dbReference>
<organism evidence="7 8">
    <name type="scientific">Clostridium mobile</name>
    <dbReference type="NCBI Taxonomy" id="2841512"/>
    <lineage>
        <taxon>Bacteria</taxon>
        <taxon>Bacillati</taxon>
        <taxon>Bacillota</taxon>
        <taxon>Clostridia</taxon>
        <taxon>Eubacteriales</taxon>
        <taxon>Clostridiaceae</taxon>
        <taxon>Clostridium</taxon>
    </lineage>
</organism>
<sequence length="279" mass="31848">MLLFKKIVINIASLIKRIFDDEVPALASQLSYSLLLSFFPFLIFVTTLIGYSPIDSEFILREMSNILPDTAYQLVHSTIKEIFTIRNTNLMSFSIIFTIWTASSGFRSVIKGINKAYDEKEKRSLLRVTIISIISTLGLGFLIILTIALLVFGNILGSFLIYKLGLSKFYNFIWNIIRYSIILVSMIFVFALIYRYIPSRKLSWKEVFPGAIFATLGWIIASIGFAFYVNNFANYSRLYGSIGAVIVLLTWLYITSMVIIIGGEINAFIAFDRRKRHLI</sequence>
<name>A0ABS6EJ19_9CLOT</name>
<evidence type="ECO:0000256" key="4">
    <source>
        <dbReference type="ARBA" id="ARBA00022989"/>
    </source>
</evidence>
<accession>A0ABS6EJ19</accession>
<evidence type="ECO:0000256" key="6">
    <source>
        <dbReference type="SAM" id="Phobius"/>
    </source>
</evidence>
<feature type="transmembrane region" description="Helical" evidence="6">
    <location>
        <begin position="176"/>
        <end position="195"/>
    </location>
</feature>
<dbReference type="Proteomes" id="UP000726170">
    <property type="component" value="Unassembled WGS sequence"/>
</dbReference>
<evidence type="ECO:0000313" key="7">
    <source>
        <dbReference type="EMBL" id="MBU5485142.1"/>
    </source>
</evidence>
<keyword evidence="4 6" id="KW-1133">Transmembrane helix</keyword>
<feature type="transmembrane region" description="Helical" evidence="6">
    <location>
        <begin position="90"/>
        <end position="110"/>
    </location>
</feature>